<name>A0A369CC44_9GAMM</name>
<dbReference type="PIRSF" id="PIRSF012666">
    <property type="entry name" value="UCP012666"/>
    <property type="match status" value="1"/>
</dbReference>
<evidence type="ECO:0000313" key="2">
    <source>
        <dbReference type="Proteomes" id="UP000252707"/>
    </source>
</evidence>
<gene>
    <name evidence="1" type="ORF">DFQ59_104216</name>
</gene>
<comment type="caution">
    <text evidence="1">The sequence shown here is derived from an EMBL/GenBank/DDBJ whole genome shotgun (WGS) entry which is preliminary data.</text>
</comment>
<dbReference type="OrthoDB" id="240589at2"/>
<dbReference type="AlphaFoldDB" id="A0A369CC44"/>
<dbReference type="Proteomes" id="UP000252707">
    <property type="component" value="Unassembled WGS sequence"/>
</dbReference>
<dbReference type="Pfam" id="PF04107">
    <property type="entry name" value="GCS2"/>
    <property type="match status" value="1"/>
</dbReference>
<dbReference type="InterPro" id="IPR014746">
    <property type="entry name" value="Gln_synth/guanido_kin_cat_dom"/>
</dbReference>
<dbReference type="PANTHER" id="PTHR36510:SF3">
    <property type="entry name" value="CONSERVED PROTEIN"/>
    <property type="match status" value="1"/>
</dbReference>
<proteinExistence type="predicted"/>
<keyword evidence="2" id="KW-1185">Reference proteome</keyword>
<dbReference type="PANTHER" id="PTHR36510">
    <property type="entry name" value="GLUTAMATE--CYSTEINE LIGASE 2-RELATED"/>
    <property type="match status" value="1"/>
</dbReference>
<dbReference type="InterPro" id="IPR016602">
    <property type="entry name" value="UCP012666"/>
</dbReference>
<dbReference type="RefSeq" id="WP_114279754.1">
    <property type="nucleotide sequence ID" value="NZ_QPJY01000004.1"/>
</dbReference>
<accession>A0A369CC44</accession>
<protein>
    <submittedName>
        <fullName evidence="1">Gamma-glutamyl:cysteine ligase YbdK (ATP-grasp superfamily)</fullName>
    </submittedName>
</protein>
<dbReference type="InterPro" id="IPR006336">
    <property type="entry name" value="GCS2"/>
</dbReference>
<reference evidence="1 2" key="1">
    <citation type="submission" date="2018-07" db="EMBL/GenBank/DDBJ databases">
        <title>Genomic Encyclopedia of Type Strains, Phase IV (KMG-IV): sequencing the most valuable type-strain genomes for metagenomic binning, comparative biology and taxonomic classification.</title>
        <authorList>
            <person name="Goeker M."/>
        </authorList>
    </citation>
    <scope>NUCLEOTIDE SEQUENCE [LARGE SCALE GENOMIC DNA]</scope>
    <source>
        <strain evidence="1 2">DSM 26407</strain>
    </source>
</reference>
<organism evidence="1 2">
    <name type="scientific">Thioalbus denitrificans</name>
    <dbReference type="NCBI Taxonomy" id="547122"/>
    <lineage>
        <taxon>Bacteria</taxon>
        <taxon>Pseudomonadati</taxon>
        <taxon>Pseudomonadota</taxon>
        <taxon>Gammaproteobacteria</taxon>
        <taxon>Chromatiales</taxon>
        <taxon>Ectothiorhodospiraceae</taxon>
        <taxon>Thioalbus</taxon>
    </lineage>
</organism>
<dbReference type="Gene3D" id="3.30.590.20">
    <property type="match status" value="1"/>
</dbReference>
<keyword evidence="1" id="KW-0436">Ligase</keyword>
<dbReference type="InterPro" id="IPR050141">
    <property type="entry name" value="GCL_type2/YbdK_subfam"/>
</dbReference>
<dbReference type="GO" id="GO:0016879">
    <property type="term" value="F:ligase activity, forming carbon-nitrogen bonds"/>
    <property type="evidence" value="ECO:0007669"/>
    <property type="project" value="TreeGrafter"/>
</dbReference>
<evidence type="ECO:0000313" key="1">
    <source>
        <dbReference type="EMBL" id="RCX30778.1"/>
    </source>
</evidence>
<sequence length="478" mass="53323">MGQEISTSRFRRQDFEQFGTRLAEETALLETWFREARFDTTGCVAGFELEAWLVSADGRPAAMNAEYLDALGSPLVVPELSVYNVEINTRQRPLEGAALGRMRDSLDAIWARCNEVASRFGSRLAMIGTLPSLREEDLGLHSMSPLQRYRALNEQVLRLRQGRPLELEVRGAELLRIRQPDVMLEAATTSFQLHLQTPEASAARLFNASVVAAAPTVAVAANSPFLFGRKLWQETRVPVFEQAVAVGGEEAGGGPNPRVTFGSGYVRESLFELFAENRDCYPVLLPMCESEPPERLYHLRLHNGTIWRWIRPLIGFDGDGTPHLRIEHRVIPAGPSVPDAIANAAFYYGLAQALAAAPEPPEARIDFQTARENFYAAARYGLAAQVRWLDGREVPLRALVLETLLPLARKGLQRLDIDPGDTDECLDIIEARTRTGRTGAQWQLDYVARHGRDMEALTLAYLEHQQQGLPVHEWGVLC</sequence>
<dbReference type="EMBL" id="QPJY01000004">
    <property type="protein sequence ID" value="RCX30778.1"/>
    <property type="molecule type" value="Genomic_DNA"/>
</dbReference>
<dbReference type="SUPFAM" id="SSF55931">
    <property type="entry name" value="Glutamine synthetase/guanido kinase"/>
    <property type="match status" value="1"/>
</dbReference>